<name>A0AAN5C734_9BILA</name>
<evidence type="ECO:0000313" key="2">
    <source>
        <dbReference type="Proteomes" id="UP001328107"/>
    </source>
</evidence>
<sequence>MEKFAVECVEKVCDKRNISFDASKVDIRPNHNESLALQSVCKDTNETLYVNGAVHDSLQC</sequence>
<accession>A0AAN5C734</accession>
<dbReference type="Proteomes" id="UP001328107">
    <property type="component" value="Unassembled WGS sequence"/>
</dbReference>
<gene>
    <name evidence="1" type="ORF">PMAYCL1PPCAC_03305</name>
</gene>
<protein>
    <submittedName>
        <fullName evidence="1">Uncharacterized protein</fullName>
    </submittedName>
</protein>
<proteinExistence type="predicted"/>
<dbReference type="AlphaFoldDB" id="A0AAN5C734"/>
<feature type="non-terminal residue" evidence="1">
    <location>
        <position position="60"/>
    </location>
</feature>
<keyword evidence="2" id="KW-1185">Reference proteome</keyword>
<reference evidence="2" key="1">
    <citation type="submission" date="2022-10" db="EMBL/GenBank/DDBJ databases">
        <title>Genome assembly of Pristionchus species.</title>
        <authorList>
            <person name="Yoshida K."/>
            <person name="Sommer R.J."/>
        </authorList>
    </citation>
    <scope>NUCLEOTIDE SEQUENCE [LARGE SCALE GENOMIC DNA]</scope>
    <source>
        <strain evidence="2">RS5460</strain>
    </source>
</reference>
<comment type="caution">
    <text evidence="1">The sequence shown here is derived from an EMBL/GenBank/DDBJ whole genome shotgun (WGS) entry which is preliminary data.</text>
</comment>
<organism evidence="1 2">
    <name type="scientific">Pristionchus mayeri</name>
    <dbReference type="NCBI Taxonomy" id="1317129"/>
    <lineage>
        <taxon>Eukaryota</taxon>
        <taxon>Metazoa</taxon>
        <taxon>Ecdysozoa</taxon>
        <taxon>Nematoda</taxon>
        <taxon>Chromadorea</taxon>
        <taxon>Rhabditida</taxon>
        <taxon>Rhabditina</taxon>
        <taxon>Diplogasteromorpha</taxon>
        <taxon>Diplogasteroidea</taxon>
        <taxon>Neodiplogasteridae</taxon>
        <taxon>Pristionchus</taxon>
    </lineage>
</organism>
<dbReference type="EMBL" id="BTRK01000001">
    <property type="protein sequence ID" value="GMR33110.1"/>
    <property type="molecule type" value="Genomic_DNA"/>
</dbReference>
<evidence type="ECO:0000313" key="1">
    <source>
        <dbReference type="EMBL" id="GMR33110.1"/>
    </source>
</evidence>